<dbReference type="Proteomes" id="UP000648187">
    <property type="component" value="Unassembled WGS sequence"/>
</dbReference>
<comment type="caution">
    <text evidence="2">The sequence shown here is derived from an EMBL/GenBank/DDBJ whole genome shotgun (WGS) entry which is preliminary data.</text>
</comment>
<keyword evidence="3" id="KW-1185">Reference proteome</keyword>
<feature type="region of interest" description="Disordered" evidence="1">
    <location>
        <begin position="63"/>
        <end position="83"/>
    </location>
</feature>
<protein>
    <submittedName>
        <fullName evidence="2">Uncharacterized protein</fullName>
    </submittedName>
</protein>
<dbReference type="AlphaFoldDB" id="A0A835GKX7"/>
<evidence type="ECO:0000256" key="1">
    <source>
        <dbReference type="SAM" id="MobiDB-lite"/>
    </source>
</evidence>
<dbReference type="EMBL" id="JACKWZ010000028">
    <property type="protein sequence ID" value="KAF9420848.1"/>
    <property type="molecule type" value="Genomic_DNA"/>
</dbReference>
<evidence type="ECO:0000313" key="2">
    <source>
        <dbReference type="EMBL" id="KAF9420848.1"/>
    </source>
</evidence>
<sequence>MRNTRDLWWRARTVCRDVDVMINRNAPSESCAPRATRKRCGFTSDAATTELCFHKNKNDKHRWGGEGGNDVTVHDQTVRVGVN</sequence>
<gene>
    <name evidence="2" type="ORF">HW555_003034</name>
</gene>
<accession>A0A835GKX7</accession>
<reference evidence="2" key="1">
    <citation type="submission" date="2020-08" db="EMBL/GenBank/DDBJ databases">
        <title>Spodoptera exigua strain:BAW_Kor-Di-RS1 Genome sequencing and assembly.</title>
        <authorList>
            <person name="Kim J."/>
            <person name="Nam H.Y."/>
            <person name="Kwon M."/>
            <person name="Choi J.H."/>
            <person name="Cho S.R."/>
            <person name="Kim G.-H."/>
        </authorList>
    </citation>
    <scope>NUCLEOTIDE SEQUENCE</scope>
    <source>
        <strain evidence="2">BAW_Kor-Di-RS1</strain>
        <tissue evidence="2">Whole-body</tissue>
    </source>
</reference>
<evidence type="ECO:0000313" key="3">
    <source>
        <dbReference type="Proteomes" id="UP000648187"/>
    </source>
</evidence>
<organism evidence="2 3">
    <name type="scientific">Spodoptera exigua</name>
    <name type="common">Beet armyworm</name>
    <name type="synonym">Noctua fulgens</name>
    <dbReference type="NCBI Taxonomy" id="7107"/>
    <lineage>
        <taxon>Eukaryota</taxon>
        <taxon>Metazoa</taxon>
        <taxon>Ecdysozoa</taxon>
        <taxon>Arthropoda</taxon>
        <taxon>Hexapoda</taxon>
        <taxon>Insecta</taxon>
        <taxon>Pterygota</taxon>
        <taxon>Neoptera</taxon>
        <taxon>Endopterygota</taxon>
        <taxon>Lepidoptera</taxon>
        <taxon>Glossata</taxon>
        <taxon>Ditrysia</taxon>
        <taxon>Noctuoidea</taxon>
        <taxon>Noctuidae</taxon>
        <taxon>Amphipyrinae</taxon>
        <taxon>Spodoptera</taxon>
    </lineage>
</organism>
<name>A0A835GKX7_SPOEX</name>
<proteinExistence type="predicted"/>